<dbReference type="EMBL" id="MSCP01000002">
    <property type="protein sequence ID" value="PQJ87890.1"/>
    <property type="molecule type" value="Genomic_DNA"/>
</dbReference>
<evidence type="ECO:0000313" key="6">
    <source>
        <dbReference type="Proteomes" id="UP001156660"/>
    </source>
</evidence>
<evidence type="ECO:0000259" key="2">
    <source>
        <dbReference type="Pfam" id="PF13439"/>
    </source>
</evidence>
<dbReference type="Pfam" id="PF13439">
    <property type="entry name" value="Glyco_transf_4"/>
    <property type="match status" value="1"/>
</dbReference>
<dbReference type="GO" id="GO:0016757">
    <property type="term" value="F:glycosyltransferase activity"/>
    <property type="evidence" value="ECO:0007669"/>
    <property type="project" value="InterPro"/>
</dbReference>
<proteinExistence type="predicted"/>
<accession>A0A2S7X969</accession>
<protein>
    <submittedName>
        <fullName evidence="4">Glycosyl transferase</fullName>
    </submittedName>
</protein>
<dbReference type="Proteomes" id="UP001156660">
    <property type="component" value="Unassembled WGS sequence"/>
</dbReference>
<dbReference type="InterPro" id="IPR028098">
    <property type="entry name" value="Glyco_trans_4-like_N"/>
</dbReference>
<keyword evidence="4" id="KW-0808">Transferase</keyword>
<reference evidence="3" key="4">
    <citation type="submission" date="2023-01" db="EMBL/GenBank/DDBJ databases">
        <title>Draft genome sequence of Aliivibrio sifiae strain NBRC 105001.</title>
        <authorList>
            <person name="Sun Q."/>
            <person name="Mori K."/>
        </authorList>
    </citation>
    <scope>NUCLEOTIDE SEQUENCE</scope>
    <source>
        <strain evidence="3">NBRC 105001</strain>
    </source>
</reference>
<dbReference type="GO" id="GO:1901135">
    <property type="term" value="P:carbohydrate derivative metabolic process"/>
    <property type="evidence" value="ECO:0007669"/>
    <property type="project" value="UniProtKB-ARBA"/>
</dbReference>
<evidence type="ECO:0000313" key="5">
    <source>
        <dbReference type="Proteomes" id="UP000239273"/>
    </source>
</evidence>
<dbReference type="OrthoDB" id="9768937at2"/>
<evidence type="ECO:0000313" key="4">
    <source>
        <dbReference type="EMBL" id="PQJ87890.1"/>
    </source>
</evidence>
<reference evidence="3" key="1">
    <citation type="journal article" date="2014" name="Int. J. Syst. Evol. Microbiol.">
        <title>Complete genome of a new Firmicutes species belonging to the dominant human colonic microbiota ('Ruminococcus bicirculans') reveals two chromosomes and a selective capacity to utilize plant glucans.</title>
        <authorList>
            <consortium name="NISC Comparative Sequencing Program"/>
            <person name="Wegmann U."/>
            <person name="Louis P."/>
            <person name="Goesmann A."/>
            <person name="Henrissat B."/>
            <person name="Duncan S.H."/>
            <person name="Flint H.J."/>
        </authorList>
    </citation>
    <scope>NUCLEOTIDE SEQUENCE</scope>
    <source>
        <strain evidence="3">NBRC 105001</strain>
    </source>
</reference>
<sequence length="342" mass="39158">MKNQIHKKNAEIWLLLDSRDVGGIESHILQLAQGITSFQRSVRVIFLRQYDNTHPLTHLLNEANISYRFLNGSLRDLFRYARHHRPVVIHSHGYKAALYSRLLRLSLLTSHQKIRFINTFHAGEVSKGKLAIYDFLDRWSALLSHYNFVVSEQIKSRIPSKTTVLNNFITTQNLAISQGSQVAFVGRLSHEKAPDRFIQLAQKHTDHQFHLYGSGPMEQELLKPTTGNVVFHGHQNSMDRIWNNIGLLVICSRYEGLPMTALEAMGRGIPVISTPVGNLHKLIKHEENSWIVKPEQLSQSLIHWFSLSNQQKEPIQQAAQQTIRHSFSTEAIIPTILTAYQV</sequence>
<dbReference type="AlphaFoldDB" id="A0A2S7X969"/>
<reference evidence="4 5" key="2">
    <citation type="submission" date="2016-12" db="EMBL/GenBank/DDBJ databases">
        <title>Diversity of luminous bacteria.</title>
        <authorList>
            <person name="Yoshizawa S."/>
            <person name="Kogure K."/>
        </authorList>
    </citation>
    <scope>NUCLEOTIDE SEQUENCE [LARGE SCALE GENOMIC DNA]</scope>
    <source>
        <strain evidence="4 5">NBRC 105001</strain>
    </source>
</reference>
<name>A0A2S7X969_9GAMM</name>
<dbReference type="RefSeq" id="WP_105064189.1">
    <property type="nucleotide sequence ID" value="NZ_BSOU01000001.1"/>
</dbReference>
<reference evidence="6" key="3">
    <citation type="journal article" date="2019" name="Int. J. Syst. Evol. Microbiol.">
        <title>The Global Catalogue of Microorganisms (GCM) 10K type strain sequencing project: providing services to taxonomists for standard genome sequencing and annotation.</title>
        <authorList>
            <consortium name="The Broad Institute Genomics Platform"/>
            <consortium name="The Broad Institute Genome Sequencing Center for Infectious Disease"/>
            <person name="Wu L."/>
            <person name="Ma J."/>
        </authorList>
    </citation>
    <scope>NUCLEOTIDE SEQUENCE [LARGE SCALE GENOMIC DNA]</scope>
    <source>
        <strain evidence="6">NBRC 105001</strain>
    </source>
</reference>
<comment type="caution">
    <text evidence="4">The sequence shown here is derived from an EMBL/GenBank/DDBJ whole genome shotgun (WGS) entry which is preliminary data.</text>
</comment>
<dbReference type="CDD" id="cd03801">
    <property type="entry name" value="GT4_PimA-like"/>
    <property type="match status" value="1"/>
</dbReference>
<dbReference type="Proteomes" id="UP000239273">
    <property type="component" value="Unassembled WGS sequence"/>
</dbReference>
<dbReference type="EMBL" id="BSOU01000001">
    <property type="protein sequence ID" value="GLR73531.1"/>
    <property type="molecule type" value="Genomic_DNA"/>
</dbReference>
<dbReference type="InterPro" id="IPR001296">
    <property type="entry name" value="Glyco_trans_1"/>
</dbReference>
<evidence type="ECO:0000313" key="3">
    <source>
        <dbReference type="EMBL" id="GLR73531.1"/>
    </source>
</evidence>
<dbReference type="SUPFAM" id="SSF53756">
    <property type="entry name" value="UDP-Glycosyltransferase/glycogen phosphorylase"/>
    <property type="match status" value="1"/>
</dbReference>
<evidence type="ECO:0000259" key="1">
    <source>
        <dbReference type="Pfam" id="PF00534"/>
    </source>
</evidence>
<gene>
    <name evidence="3" type="primary">sypH</name>
    <name evidence="4" type="ORF">BTO23_17575</name>
    <name evidence="3" type="ORF">GCM10007855_04040</name>
</gene>
<dbReference type="Pfam" id="PF00534">
    <property type="entry name" value="Glycos_transf_1"/>
    <property type="match status" value="1"/>
</dbReference>
<dbReference type="Gene3D" id="3.40.50.2000">
    <property type="entry name" value="Glycogen Phosphorylase B"/>
    <property type="match status" value="2"/>
</dbReference>
<feature type="domain" description="Glycosyl transferase family 1" evidence="1">
    <location>
        <begin position="178"/>
        <end position="320"/>
    </location>
</feature>
<dbReference type="PANTHER" id="PTHR12526">
    <property type="entry name" value="GLYCOSYLTRANSFERASE"/>
    <property type="match status" value="1"/>
</dbReference>
<keyword evidence="6" id="KW-1185">Reference proteome</keyword>
<organism evidence="4 5">
    <name type="scientific">Aliivibrio sifiae</name>
    <dbReference type="NCBI Taxonomy" id="566293"/>
    <lineage>
        <taxon>Bacteria</taxon>
        <taxon>Pseudomonadati</taxon>
        <taxon>Pseudomonadota</taxon>
        <taxon>Gammaproteobacteria</taxon>
        <taxon>Vibrionales</taxon>
        <taxon>Vibrionaceae</taxon>
        <taxon>Aliivibrio</taxon>
    </lineage>
</organism>
<feature type="domain" description="Glycosyltransferase subfamily 4-like N-terminal" evidence="2">
    <location>
        <begin position="21"/>
        <end position="158"/>
    </location>
</feature>